<comment type="caution">
    <text evidence="1">The sequence shown here is derived from an EMBL/GenBank/DDBJ whole genome shotgun (WGS) entry which is preliminary data.</text>
</comment>
<accession>A0AAE1HWA2</accession>
<gene>
    <name evidence="1" type="ORF">KUF71_016885</name>
</gene>
<keyword evidence="2" id="KW-1185">Reference proteome</keyword>
<evidence type="ECO:0000313" key="1">
    <source>
        <dbReference type="EMBL" id="KAK3928661.1"/>
    </source>
</evidence>
<reference evidence="1" key="1">
    <citation type="submission" date="2021-07" db="EMBL/GenBank/DDBJ databases">
        <authorList>
            <person name="Catto M.A."/>
            <person name="Jacobson A."/>
            <person name="Kennedy G."/>
            <person name="Labadie P."/>
            <person name="Hunt B.G."/>
            <person name="Srinivasan R."/>
        </authorList>
    </citation>
    <scope>NUCLEOTIDE SEQUENCE</scope>
    <source>
        <strain evidence="1">PL_HMW_Pooled</strain>
        <tissue evidence="1">Head</tissue>
    </source>
</reference>
<name>A0AAE1HWA2_9NEOP</name>
<reference evidence="1" key="2">
    <citation type="journal article" date="2023" name="BMC Genomics">
        <title>Pest status, molecular evolution, and epigenetic factors derived from the genome assembly of Frankliniella fusca, a thysanopteran phytovirus vector.</title>
        <authorList>
            <person name="Catto M.A."/>
            <person name="Labadie P.E."/>
            <person name="Jacobson A.L."/>
            <person name="Kennedy G.G."/>
            <person name="Srinivasan R."/>
            <person name="Hunt B.G."/>
        </authorList>
    </citation>
    <scope>NUCLEOTIDE SEQUENCE</scope>
    <source>
        <strain evidence="1">PL_HMW_Pooled</strain>
    </source>
</reference>
<sequence length="223" mass="25541">MNPAVEKWFRDNEMADLVPVFARQKLFTFRLLKGLTSDLLREFIPEIGVRINFMQSIKVLDESPNLLSELRTEPLVDQQTDSEEIDDDLDIDGSEIVDEHGNPIVVMKLGENSTSECFTPDPPLKKRRVEVSTPISRQGKENRKTIQDFKSLLKEDVFTSHVLETYELSGDLSDQDRGYIVAVAAKYLLNLTPRVTSLAYNCMADKVIEIFPHENKVRFYSDL</sequence>
<dbReference type="EMBL" id="JAHWGI010001343">
    <property type="protein sequence ID" value="KAK3928661.1"/>
    <property type="molecule type" value="Genomic_DNA"/>
</dbReference>
<evidence type="ECO:0000313" key="2">
    <source>
        <dbReference type="Proteomes" id="UP001219518"/>
    </source>
</evidence>
<protein>
    <submittedName>
        <fullName evidence="1">Uncharacterized protein</fullName>
    </submittedName>
</protein>
<proteinExistence type="predicted"/>
<organism evidence="1 2">
    <name type="scientific">Frankliniella fusca</name>
    <dbReference type="NCBI Taxonomy" id="407009"/>
    <lineage>
        <taxon>Eukaryota</taxon>
        <taxon>Metazoa</taxon>
        <taxon>Ecdysozoa</taxon>
        <taxon>Arthropoda</taxon>
        <taxon>Hexapoda</taxon>
        <taxon>Insecta</taxon>
        <taxon>Pterygota</taxon>
        <taxon>Neoptera</taxon>
        <taxon>Paraneoptera</taxon>
        <taxon>Thysanoptera</taxon>
        <taxon>Terebrantia</taxon>
        <taxon>Thripoidea</taxon>
        <taxon>Thripidae</taxon>
        <taxon>Frankliniella</taxon>
    </lineage>
</organism>
<dbReference type="AlphaFoldDB" id="A0AAE1HWA2"/>
<dbReference type="Proteomes" id="UP001219518">
    <property type="component" value="Unassembled WGS sequence"/>
</dbReference>
<feature type="non-terminal residue" evidence="1">
    <location>
        <position position="1"/>
    </location>
</feature>